<dbReference type="RefSeq" id="WP_262989292.1">
    <property type="nucleotide sequence ID" value="NZ_JAOTEN010000001.1"/>
</dbReference>
<evidence type="ECO:0000256" key="8">
    <source>
        <dbReference type="ARBA" id="ARBA00023303"/>
    </source>
</evidence>
<keyword evidence="4 11" id="KW-0812">Transmembrane</keyword>
<organism evidence="12 13">
    <name type="scientific">Chryseobacterium gilvum</name>
    <dbReference type="NCBI Taxonomy" id="2976534"/>
    <lineage>
        <taxon>Bacteria</taxon>
        <taxon>Pseudomonadati</taxon>
        <taxon>Bacteroidota</taxon>
        <taxon>Flavobacteriia</taxon>
        <taxon>Flavobacteriales</taxon>
        <taxon>Weeksellaceae</taxon>
        <taxon>Chryseobacterium group</taxon>
        <taxon>Chryseobacterium</taxon>
    </lineage>
</organism>
<evidence type="ECO:0000256" key="4">
    <source>
        <dbReference type="ARBA" id="ARBA00022692"/>
    </source>
</evidence>
<feature type="transmembrane region" description="Helical" evidence="11">
    <location>
        <begin position="94"/>
        <end position="116"/>
    </location>
</feature>
<protein>
    <recommendedName>
        <fullName evidence="11">Fluoride-specific ion channel FluC</fullName>
    </recommendedName>
</protein>
<dbReference type="NCBIfam" id="TIGR00494">
    <property type="entry name" value="crcB"/>
    <property type="match status" value="1"/>
</dbReference>
<comment type="catalytic activity">
    <reaction evidence="10">
        <text>fluoride(in) = fluoride(out)</text>
        <dbReference type="Rhea" id="RHEA:76159"/>
        <dbReference type="ChEBI" id="CHEBI:17051"/>
    </reaction>
    <physiologicalReaction direction="left-to-right" evidence="10">
        <dbReference type="Rhea" id="RHEA:76160"/>
    </physiologicalReaction>
</comment>
<dbReference type="Proteomes" id="UP001208114">
    <property type="component" value="Unassembled WGS sequence"/>
</dbReference>
<evidence type="ECO:0000256" key="10">
    <source>
        <dbReference type="ARBA" id="ARBA00035585"/>
    </source>
</evidence>
<sequence length="123" mass="14079">MKNLFYIFIGGGFGSVMRYLLSNYTQKWWNINYFPMGTFLVNIIGCFLIGFLTSYFAKNDYYLKYLLITGFCGGFTTFSAFSAENYSLWQNQHFGTLFIYVIMSVIAGFAAVFLGMKSPALLQ</sequence>
<feature type="binding site" evidence="11">
    <location>
        <position position="76"/>
    </location>
    <ligand>
        <name>Na(+)</name>
        <dbReference type="ChEBI" id="CHEBI:29101"/>
        <note>structural</note>
    </ligand>
</feature>
<dbReference type="Pfam" id="PF02537">
    <property type="entry name" value="CRCB"/>
    <property type="match status" value="1"/>
</dbReference>
<keyword evidence="2 11" id="KW-1003">Cell membrane</keyword>
<keyword evidence="11" id="KW-0479">Metal-binding</keyword>
<reference evidence="13" key="1">
    <citation type="submission" date="2023-07" db="EMBL/GenBank/DDBJ databases">
        <title>Chryseobacterium sp. GMJ5 Genome sequencing and assembly.</title>
        <authorList>
            <person name="Jung Y."/>
        </authorList>
    </citation>
    <scope>NUCLEOTIDE SEQUENCE [LARGE SCALE GENOMIC DNA]</scope>
    <source>
        <strain evidence="13">GMJ5</strain>
    </source>
</reference>
<keyword evidence="3" id="KW-0997">Cell inner membrane</keyword>
<keyword evidence="7 11" id="KW-0472">Membrane</keyword>
<gene>
    <name evidence="11 12" type="primary">crcB</name>
    <name evidence="11" type="synonym">fluC</name>
    <name evidence="12" type="ORF">N0B16_03250</name>
</gene>
<dbReference type="HAMAP" id="MF_00454">
    <property type="entry name" value="FluC"/>
    <property type="match status" value="1"/>
</dbReference>
<comment type="function">
    <text evidence="11">Fluoride-specific ion channel. Important for reducing fluoride concentration in the cell, thus reducing its toxicity.</text>
</comment>
<evidence type="ECO:0000256" key="2">
    <source>
        <dbReference type="ARBA" id="ARBA00022475"/>
    </source>
</evidence>
<keyword evidence="5 11" id="KW-1133">Transmembrane helix</keyword>
<feature type="binding site" evidence="11">
    <location>
        <position position="73"/>
    </location>
    <ligand>
        <name>Na(+)</name>
        <dbReference type="ChEBI" id="CHEBI:29101"/>
        <note>structural</note>
    </ligand>
</feature>
<evidence type="ECO:0000313" key="12">
    <source>
        <dbReference type="EMBL" id="MCU7613445.1"/>
    </source>
</evidence>
<dbReference type="EMBL" id="JAOTEN010000001">
    <property type="protein sequence ID" value="MCU7613445.1"/>
    <property type="molecule type" value="Genomic_DNA"/>
</dbReference>
<evidence type="ECO:0000256" key="5">
    <source>
        <dbReference type="ARBA" id="ARBA00022989"/>
    </source>
</evidence>
<evidence type="ECO:0000256" key="9">
    <source>
        <dbReference type="ARBA" id="ARBA00035120"/>
    </source>
</evidence>
<comment type="activity regulation">
    <text evidence="11">Na(+) is not transported, but it plays an essential structural role and its presence is essential for fluoride channel function.</text>
</comment>
<feature type="transmembrane region" description="Helical" evidence="11">
    <location>
        <begin position="62"/>
        <end position="82"/>
    </location>
</feature>
<dbReference type="InterPro" id="IPR003691">
    <property type="entry name" value="FluC"/>
</dbReference>
<comment type="subcellular location">
    <subcellularLocation>
        <location evidence="1 11">Cell membrane</location>
        <topology evidence="1 11">Multi-pass membrane protein</topology>
    </subcellularLocation>
</comment>
<feature type="transmembrane region" description="Helical" evidence="11">
    <location>
        <begin position="33"/>
        <end position="56"/>
    </location>
</feature>
<dbReference type="PANTHER" id="PTHR28259">
    <property type="entry name" value="FLUORIDE EXPORT PROTEIN 1-RELATED"/>
    <property type="match status" value="1"/>
</dbReference>
<keyword evidence="11" id="KW-0813">Transport</keyword>
<evidence type="ECO:0000256" key="1">
    <source>
        <dbReference type="ARBA" id="ARBA00004651"/>
    </source>
</evidence>
<evidence type="ECO:0000256" key="7">
    <source>
        <dbReference type="ARBA" id="ARBA00023136"/>
    </source>
</evidence>
<evidence type="ECO:0000256" key="6">
    <source>
        <dbReference type="ARBA" id="ARBA00023065"/>
    </source>
</evidence>
<evidence type="ECO:0000313" key="13">
    <source>
        <dbReference type="Proteomes" id="UP001208114"/>
    </source>
</evidence>
<evidence type="ECO:0000256" key="11">
    <source>
        <dbReference type="HAMAP-Rule" id="MF_00454"/>
    </source>
</evidence>
<name>A0ABT2VY73_9FLAO</name>
<keyword evidence="11" id="KW-0915">Sodium</keyword>
<comment type="similarity">
    <text evidence="9 11">Belongs to the fluoride channel Fluc/FEX (TC 1.A.43) family.</text>
</comment>
<evidence type="ECO:0000256" key="3">
    <source>
        <dbReference type="ARBA" id="ARBA00022519"/>
    </source>
</evidence>
<keyword evidence="8 11" id="KW-0407">Ion channel</keyword>
<keyword evidence="6 11" id="KW-0406">Ion transport</keyword>
<keyword evidence="13" id="KW-1185">Reference proteome</keyword>
<feature type="transmembrane region" description="Helical" evidence="11">
    <location>
        <begin position="6"/>
        <end position="21"/>
    </location>
</feature>
<proteinExistence type="inferred from homology"/>
<accession>A0ABT2VY73</accession>
<comment type="caution">
    <text evidence="12">The sequence shown here is derived from an EMBL/GenBank/DDBJ whole genome shotgun (WGS) entry which is preliminary data.</text>
</comment>
<dbReference type="PANTHER" id="PTHR28259:SF1">
    <property type="entry name" value="FLUORIDE EXPORT PROTEIN 1-RELATED"/>
    <property type="match status" value="1"/>
</dbReference>